<evidence type="ECO:0000313" key="6">
    <source>
        <dbReference type="EMBL" id="VVE02431.1"/>
    </source>
</evidence>
<dbReference type="SUPFAM" id="SSF55729">
    <property type="entry name" value="Acyl-CoA N-acyltransferases (Nat)"/>
    <property type="match status" value="1"/>
</dbReference>
<dbReference type="GO" id="GO:0009372">
    <property type="term" value="P:quorum sensing"/>
    <property type="evidence" value="ECO:0007669"/>
    <property type="project" value="UniProtKB-UniRule"/>
</dbReference>
<organism evidence="6 7">
    <name type="scientific">Pandoraea morbifera</name>
    <dbReference type="NCBI Taxonomy" id="2508300"/>
    <lineage>
        <taxon>Bacteria</taxon>
        <taxon>Pseudomonadati</taxon>
        <taxon>Pseudomonadota</taxon>
        <taxon>Betaproteobacteria</taxon>
        <taxon>Burkholderiales</taxon>
        <taxon>Burkholderiaceae</taxon>
        <taxon>Pandoraea</taxon>
    </lineage>
</organism>
<evidence type="ECO:0000313" key="7">
    <source>
        <dbReference type="Proteomes" id="UP000368474"/>
    </source>
</evidence>
<evidence type="ECO:0000256" key="2">
    <source>
        <dbReference type="ARBA" id="ARBA00022679"/>
    </source>
</evidence>
<dbReference type="EC" id="2.3.1.184" evidence="6"/>
<dbReference type="PANTHER" id="PTHR39322">
    <property type="entry name" value="ACYL-HOMOSERINE-LACTONE SYNTHASE"/>
    <property type="match status" value="1"/>
</dbReference>
<protein>
    <submittedName>
        <fullName evidence="6">Acyl-homoserine-lactone synthase</fullName>
        <ecNumber evidence="6">2.3.1.184</ecNumber>
    </submittedName>
</protein>
<keyword evidence="4 5" id="KW-0071">Autoinducer synthesis</keyword>
<keyword evidence="6" id="KW-0012">Acyltransferase</keyword>
<evidence type="ECO:0000256" key="5">
    <source>
        <dbReference type="PROSITE-ProRule" id="PRU00533"/>
    </source>
</evidence>
<evidence type="ECO:0000256" key="4">
    <source>
        <dbReference type="ARBA" id="ARBA00022929"/>
    </source>
</evidence>
<dbReference type="GO" id="GO:0061579">
    <property type="term" value="F:N-acyl homoserine lactone synthase activity"/>
    <property type="evidence" value="ECO:0007669"/>
    <property type="project" value="UniProtKB-EC"/>
</dbReference>
<comment type="similarity">
    <text evidence="5">Belongs to the autoinducer synthase family.</text>
</comment>
<dbReference type="EMBL" id="CABPSD010000005">
    <property type="protein sequence ID" value="VVE02431.1"/>
    <property type="molecule type" value="Genomic_DNA"/>
</dbReference>
<dbReference type="PANTHER" id="PTHR39322:SF1">
    <property type="entry name" value="ISOVALERYL-HOMOSERINE LACTONE SYNTHASE"/>
    <property type="match status" value="1"/>
</dbReference>
<keyword evidence="3" id="KW-0949">S-adenosyl-L-methionine</keyword>
<sequence length="262" mass="28331">MRVDVLRGAQLIPSTRSEIARFRHRVFVEKLGWHLHASPTCPRPNEGEESDEYDHDDTVYVTLRGREDAIVGCARLLPAKNRYLLGDHFRHLVDDLRAAVDVGEAVEAATNASAGGNYGCASHVVDTPVWELSRFAWDQPEPNALNGAGREASQGAHELLRAAVFTARALGARRLIGVTFVSLARLFVRIGVPTHKLGAAYRIDGRWVAAYRIDIDAQTLTALGLKGAAPEASHTAPWGAPCDVSEVILPAPATASECVSPT</sequence>
<dbReference type="Pfam" id="PF00765">
    <property type="entry name" value="Autoind_synth"/>
    <property type="match status" value="1"/>
</dbReference>
<name>A0A5E4UQV7_9BURK</name>
<dbReference type="Proteomes" id="UP000368474">
    <property type="component" value="Unassembled WGS sequence"/>
</dbReference>
<dbReference type="InterPro" id="IPR016181">
    <property type="entry name" value="Acyl_CoA_acyltransferase"/>
</dbReference>
<proteinExistence type="inferred from homology"/>
<evidence type="ECO:0000256" key="1">
    <source>
        <dbReference type="ARBA" id="ARBA00022654"/>
    </source>
</evidence>
<dbReference type="AlphaFoldDB" id="A0A5E4UQV7"/>
<dbReference type="GO" id="GO:0007165">
    <property type="term" value="P:signal transduction"/>
    <property type="evidence" value="ECO:0007669"/>
    <property type="project" value="TreeGrafter"/>
</dbReference>
<evidence type="ECO:0000256" key="3">
    <source>
        <dbReference type="ARBA" id="ARBA00022691"/>
    </source>
</evidence>
<dbReference type="Gene3D" id="3.40.630.30">
    <property type="match status" value="1"/>
</dbReference>
<accession>A0A5E4UQV7</accession>
<keyword evidence="1 5" id="KW-0673">Quorum sensing</keyword>
<keyword evidence="7" id="KW-1185">Reference proteome</keyword>
<keyword evidence="2 6" id="KW-0808">Transferase</keyword>
<reference evidence="6 7" key="1">
    <citation type="submission" date="2019-08" db="EMBL/GenBank/DDBJ databases">
        <authorList>
            <person name="Peeters C."/>
        </authorList>
    </citation>
    <scope>NUCLEOTIDE SEQUENCE [LARGE SCALE GENOMIC DNA]</scope>
    <source>
        <strain evidence="6 7">LMG 31116</strain>
    </source>
</reference>
<dbReference type="InterPro" id="IPR001690">
    <property type="entry name" value="Autoind_synthase"/>
</dbReference>
<gene>
    <name evidence="6" type="primary">anoI</name>
    <name evidence="6" type="ORF">PMO31116_02182</name>
</gene>
<dbReference type="RefSeq" id="WP_150566717.1">
    <property type="nucleotide sequence ID" value="NZ_CABPSD010000005.1"/>
</dbReference>
<dbReference type="PROSITE" id="PS51187">
    <property type="entry name" value="AUTOINDUCER_SYNTH_2"/>
    <property type="match status" value="1"/>
</dbReference>